<proteinExistence type="predicted"/>
<accession>A0A382F312</accession>
<feature type="non-terminal residue" evidence="1">
    <location>
        <position position="1"/>
    </location>
</feature>
<sequence length="88" mass="9724">SGLNFIERIPYFSITTTSNGGIAWTAEHKNKGSWVHKWGPMEDTTTIYTNGYGGFDINKTSDNGFIIGTWGGTIIKTDSELNYDGIIE</sequence>
<dbReference type="AlphaFoldDB" id="A0A382F312"/>
<evidence type="ECO:0000313" key="1">
    <source>
        <dbReference type="EMBL" id="SVB56521.1"/>
    </source>
</evidence>
<name>A0A382F312_9ZZZZ</name>
<protein>
    <submittedName>
        <fullName evidence="1">Uncharacterized protein</fullName>
    </submittedName>
</protein>
<organism evidence="1">
    <name type="scientific">marine metagenome</name>
    <dbReference type="NCBI Taxonomy" id="408172"/>
    <lineage>
        <taxon>unclassified sequences</taxon>
        <taxon>metagenomes</taxon>
        <taxon>ecological metagenomes</taxon>
    </lineage>
</organism>
<gene>
    <name evidence="1" type="ORF">METZ01_LOCUS209375</name>
</gene>
<reference evidence="1" key="1">
    <citation type="submission" date="2018-05" db="EMBL/GenBank/DDBJ databases">
        <authorList>
            <person name="Lanie J.A."/>
            <person name="Ng W.-L."/>
            <person name="Kazmierczak K.M."/>
            <person name="Andrzejewski T.M."/>
            <person name="Davidsen T.M."/>
            <person name="Wayne K.J."/>
            <person name="Tettelin H."/>
            <person name="Glass J.I."/>
            <person name="Rusch D."/>
            <person name="Podicherti R."/>
            <person name="Tsui H.-C.T."/>
            <person name="Winkler M.E."/>
        </authorList>
    </citation>
    <scope>NUCLEOTIDE SEQUENCE</scope>
</reference>
<dbReference type="EMBL" id="UINC01047352">
    <property type="protein sequence ID" value="SVB56521.1"/>
    <property type="molecule type" value="Genomic_DNA"/>
</dbReference>